<sequence>RGASLLILLQIVSRAITFIANQVLVRFLTAQLLGISTQLEVYYLSVLFFARESLRVAKLRQAEETQAVVNLGYIAILLGLVAAGVLGWAYLRSVPVETILTTPNFTSSVYIYALASILELLSEPAFVVMQVRLKFGARASAEAVATFGKCVVTLGSAVWASRSGIELGVLPFALGQTAYGLGLLGVYTWYGTALSGQEGFSLLPKPLGGEGDYLLSYFYHPTVNLASSMMVQSFVKHLLTQGDTFLVSILSTTTAQGVYALANNYGGLLARLVLQPIEESSRSYWSRLLSSSAANGPPLATVTNTEQKKDQNKEKQSDGLALRQASENLTALLQAYTLASLPLLALGPVAAPLVLSTVAGPQWTASGAGDALAAYVYYIPLLAINGLTEAFVASVATEAQVHRQSVWMMGFSLVFAGAGYVFMRVLGWGAVGLVCANGINMVCRIVWAIWFIRGYF</sequence>
<accession>A0A9P4XUK5</accession>
<comment type="caution">
    <text evidence="10">Lacks conserved residue(s) required for the propagation of feature annotation.</text>
</comment>
<reference evidence="12" key="1">
    <citation type="journal article" date="2020" name="Phytopathology">
        <title>Genome sequence of the chestnut blight fungus Cryphonectria parasitica EP155: A fundamental resource for an archetypical invasive plant pathogen.</title>
        <authorList>
            <person name="Crouch J.A."/>
            <person name="Dawe A."/>
            <person name="Aerts A."/>
            <person name="Barry K."/>
            <person name="Churchill A.C.L."/>
            <person name="Grimwood J."/>
            <person name="Hillman B."/>
            <person name="Milgroom M.G."/>
            <person name="Pangilinan J."/>
            <person name="Smith M."/>
            <person name="Salamov A."/>
            <person name="Schmutz J."/>
            <person name="Yadav J."/>
            <person name="Grigoriev I.V."/>
            <person name="Nuss D."/>
        </authorList>
    </citation>
    <scope>NUCLEOTIDE SEQUENCE</scope>
    <source>
        <strain evidence="12">EP155</strain>
    </source>
</reference>
<evidence type="ECO:0000256" key="3">
    <source>
        <dbReference type="ARBA" id="ARBA00010288"/>
    </source>
</evidence>
<feature type="transmembrane region" description="Helical" evidence="10">
    <location>
        <begin position="405"/>
        <end position="423"/>
    </location>
</feature>
<dbReference type="OrthoDB" id="9979195at2759"/>
<feature type="non-terminal residue" evidence="12">
    <location>
        <position position="1"/>
    </location>
</feature>
<comment type="subcellular location">
    <subcellularLocation>
        <location evidence="1 10">Endoplasmic reticulum membrane</location>
        <topology evidence="1 10">Multi-pass membrane protein</topology>
    </subcellularLocation>
</comment>
<evidence type="ECO:0000256" key="10">
    <source>
        <dbReference type="RuleBase" id="RU365067"/>
    </source>
</evidence>
<keyword evidence="13" id="KW-1185">Reference proteome</keyword>
<dbReference type="GeneID" id="63832515"/>
<dbReference type="AlphaFoldDB" id="A0A9P4XUK5"/>
<comment type="function">
    <text evidence="9 10">Intramembrane glycolipid transporter that operates in the biosynthetic pathway of dolichol-linked oligosaccharides, the glycan precursors employed in protein asparagine (N)-glycosylation. The sequential addition of sugars to dolichol pyrophosphate produces dolichol-linked oligosaccharides containing fourteen sugars, including two GlcNAcs, nine mannoses and three glucoses. Once assembled, the oligosaccharide is transferred from the lipid to nascent proteins by oligosaccharyltransferases. The assembly of dolichol-linked oligosaccharides begins on the cytosolic side of the endoplasmic reticulum membrane and finishes in its lumen. RFT1 could mediate the translocation of the cytosolically oriented intermediate DolPP-GlcNAc2Man5, produced by ALG11, into the ER lumen where dolichol-linked oligosaccharides assembly continues. However, the intramembrane lipid transporter activity could not be confirmed in vitro.</text>
</comment>
<evidence type="ECO:0000256" key="11">
    <source>
        <dbReference type="SAM" id="MobiDB-lite"/>
    </source>
</evidence>
<dbReference type="PANTHER" id="PTHR13117">
    <property type="entry name" value="ENDOPLASMIC RETICULUM MULTISPAN TRANSMEMBRANE PROTEIN-RELATED"/>
    <property type="match status" value="1"/>
</dbReference>
<feature type="transmembrane region" description="Helical" evidence="10">
    <location>
        <begin position="333"/>
        <end position="355"/>
    </location>
</feature>
<dbReference type="EMBL" id="MU032352">
    <property type="protein sequence ID" value="KAF3760905.1"/>
    <property type="molecule type" value="Genomic_DNA"/>
</dbReference>
<dbReference type="InterPro" id="IPR007594">
    <property type="entry name" value="RFT1"/>
</dbReference>
<evidence type="ECO:0000256" key="4">
    <source>
        <dbReference type="ARBA" id="ARBA00022692"/>
    </source>
</evidence>
<dbReference type="Pfam" id="PF04506">
    <property type="entry name" value="Rft-1"/>
    <property type="match status" value="1"/>
</dbReference>
<evidence type="ECO:0000256" key="2">
    <source>
        <dbReference type="ARBA" id="ARBA00004922"/>
    </source>
</evidence>
<dbReference type="GO" id="GO:0005789">
    <property type="term" value="C:endoplasmic reticulum membrane"/>
    <property type="evidence" value="ECO:0007669"/>
    <property type="project" value="UniProtKB-SubCell"/>
</dbReference>
<name>A0A9P4XUK5_CRYP1</name>
<proteinExistence type="inferred from homology"/>
<evidence type="ECO:0000313" key="12">
    <source>
        <dbReference type="EMBL" id="KAF3760905.1"/>
    </source>
</evidence>
<dbReference type="Proteomes" id="UP000803844">
    <property type="component" value="Unassembled WGS sequence"/>
</dbReference>
<evidence type="ECO:0000256" key="7">
    <source>
        <dbReference type="ARBA" id="ARBA00023136"/>
    </source>
</evidence>
<comment type="similarity">
    <text evidence="3 10">Belongs to the RFT1 family.</text>
</comment>
<feature type="compositionally biased region" description="Basic and acidic residues" evidence="11">
    <location>
        <begin position="306"/>
        <end position="317"/>
    </location>
</feature>
<keyword evidence="4 10" id="KW-0812">Transmembrane</keyword>
<feature type="region of interest" description="Disordered" evidence="11">
    <location>
        <begin position="296"/>
        <end position="319"/>
    </location>
</feature>
<evidence type="ECO:0000256" key="5">
    <source>
        <dbReference type="ARBA" id="ARBA00022824"/>
    </source>
</evidence>
<feature type="transmembrane region" description="Helical" evidence="10">
    <location>
        <begin position="71"/>
        <end position="90"/>
    </location>
</feature>
<evidence type="ECO:0000256" key="8">
    <source>
        <dbReference type="ARBA" id="ARBA00044793"/>
    </source>
</evidence>
<feature type="transmembrane region" description="Helical" evidence="10">
    <location>
        <begin position="375"/>
        <end position="393"/>
    </location>
</feature>
<feature type="non-terminal residue" evidence="12">
    <location>
        <position position="456"/>
    </location>
</feature>
<feature type="transmembrane region" description="Helical" evidence="10">
    <location>
        <begin position="429"/>
        <end position="452"/>
    </location>
</feature>
<gene>
    <name evidence="12" type="ORF">M406DRAFT_13957</name>
</gene>
<dbReference type="PANTHER" id="PTHR13117:SF5">
    <property type="entry name" value="PROTEIN RFT1 HOMOLOG"/>
    <property type="match status" value="1"/>
</dbReference>
<dbReference type="GO" id="GO:0006488">
    <property type="term" value="P:dolichol-linked oligosaccharide biosynthetic process"/>
    <property type="evidence" value="ECO:0007669"/>
    <property type="project" value="InterPro"/>
</dbReference>
<feature type="transmembrane region" description="Helical" evidence="10">
    <location>
        <begin position="110"/>
        <end position="129"/>
    </location>
</feature>
<keyword evidence="5 10" id="KW-0256">Endoplasmic reticulum</keyword>
<evidence type="ECO:0000256" key="1">
    <source>
        <dbReference type="ARBA" id="ARBA00004477"/>
    </source>
</evidence>
<keyword evidence="10" id="KW-0813">Transport</keyword>
<comment type="caution">
    <text evidence="12">The sequence shown here is derived from an EMBL/GenBank/DDBJ whole genome shotgun (WGS) entry which is preliminary data.</text>
</comment>
<evidence type="ECO:0000313" key="13">
    <source>
        <dbReference type="Proteomes" id="UP000803844"/>
    </source>
</evidence>
<keyword evidence="7 10" id="KW-0472">Membrane</keyword>
<protein>
    <recommendedName>
        <fullName evidence="8 10">Man(5)GlcNAc(2)-PP-dolichol translocation protein RFT1</fullName>
    </recommendedName>
</protein>
<evidence type="ECO:0000256" key="9">
    <source>
        <dbReference type="ARBA" id="ARBA00045912"/>
    </source>
</evidence>
<keyword evidence="6 10" id="KW-1133">Transmembrane helix</keyword>
<evidence type="ECO:0000256" key="6">
    <source>
        <dbReference type="ARBA" id="ARBA00022989"/>
    </source>
</evidence>
<organism evidence="12 13">
    <name type="scientific">Cryphonectria parasitica (strain ATCC 38755 / EP155)</name>
    <dbReference type="NCBI Taxonomy" id="660469"/>
    <lineage>
        <taxon>Eukaryota</taxon>
        <taxon>Fungi</taxon>
        <taxon>Dikarya</taxon>
        <taxon>Ascomycota</taxon>
        <taxon>Pezizomycotina</taxon>
        <taxon>Sordariomycetes</taxon>
        <taxon>Sordariomycetidae</taxon>
        <taxon>Diaporthales</taxon>
        <taxon>Cryphonectriaceae</taxon>
        <taxon>Cryphonectria-Endothia species complex</taxon>
        <taxon>Cryphonectria</taxon>
    </lineage>
</organism>
<dbReference type="RefSeq" id="XP_040771884.1">
    <property type="nucleotide sequence ID" value="XM_040915386.1"/>
</dbReference>
<feature type="transmembrane region" description="Helical" evidence="10">
    <location>
        <begin position="30"/>
        <end position="50"/>
    </location>
</feature>
<comment type="pathway">
    <text evidence="2">Protein modification; protein glycosylation.</text>
</comment>
<dbReference type="GO" id="GO:0034203">
    <property type="term" value="P:glycolipid translocation"/>
    <property type="evidence" value="ECO:0007669"/>
    <property type="project" value="TreeGrafter"/>
</dbReference>